<proteinExistence type="predicted"/>
<reference evidence="2 3" key="1">
    <citation type="submission" date="2019-12" db="EMBL/GenBank/DDBJ databases">
        <authorList>
            <person name="Floudas D."/>
            <person name="Bentzer J."/>
            <person name="Ahren D."/>
            <person name="Johansson T."/>
            <person name="Persson P."/>
            <person name="Tunlid A."/>
        </authorList>
    </citation>
    <scope>NUCLEOTIDE SEQUENCE [LARGE SCALE GENOMIC DNA]</scope>
    <source>
        <strain evidence="2 3">CBS 102.39</strain>
    </source>
</reference>
<name>A0A8H4VPV1_9AGAR</name>
<evidence type="ECO:0000313" key="2">
    <source>
        <dbReference type="EMBL" id="KAF4615960.1"/>
    </source>
</evidence>
<dbReference type="Pfam" id="PF12697">
    <property type="entry name" value="Abhydrolase_6"/>
    <property type="match status" value="1"/>
</dbReference>
<feature type="domain" description="AB hydrolase-1" evidence="1">
    <location>
        <begin position="43"/>
        <end position="327"/>
    </location>
</feature>
<evidence type="ECO:0000313" key="3">
    <source>
        <dbReference type="Proteomes" id="UP000521872"/>
    </source>
</evidence>
<gene>
    <name evidence="2" type="ORF">D9613_011251</name>
</gene>
<sequence>MPLNVEKYAISTQTNGIPLICPMKRYTDTLRMVEDRHAPGVILLLGHGAGFFKETWEPTIEDIFALDKKRKRVREVWALDCQNHGEACVLNEDILVRTPEVLTIWDYAEAFASLYKSGLFGPLNPELHKVVLCGHSAGSVAVTLSTSYFNPPFRIPYSSLILVDPPIWGREKEDQDSEVYKMVAAMTPVRKDVWKSNEEAAKWLGSRMPWGSWDKRILEKYTKYGIRTLPTAFYPDRNEGVTLTTHRSCENIAFTGKRFAYDALNRLNQICEHVPVHLIYGENNDMFERDVQDSLINPQERRTFASIVRIEDAGHLVVQEAPTKVAGAIYEILLAEYTNNKGITNVSSKL</sequence>
<evidence type="ECO:0000259" key="1">
    <source>
        <dbReference type="Pfam" id="PF12697"/>
    </source>
</evidence>
<dbReference type="InterPro" id="IPR029058">
    <property type="entry name" value="AB_hydrolase_fold"/>
</dbReference>
<dbReference type="Proteomes" id="UP000521872">
    <property type="component" value="Unassembled WGS sequence"/>
</dbReference>
<dbReference type="Gene3D" id="3.40.50.1820">
    <property type="entry name" value="alpha/beta hydrolase"/>
    <property type="match status" value="1"/>
</dbReference>
<dbReference type="AlphaFoldDB" id="A0A8H4VPV1"/>
<keyword evidence="3" id="KW-1185">Reference proteome</keyword>
<comment type="caution">
    <text evidence="2">The sequence shown here is derived from an EMBL/GenBank/DDBJ whole genome shotgun (WGS) entry which is preliminary data.</text>
</comment>
<dbReference type="InterPro" id="IPR000073">
    <property type="entry name" value="AB_hydrolase_1"/>
</dbReference>
<protein>
    <recommendedName>
        <fullName evidence="1">AB hydrolase-1 domain-containing protein</fullName>
    </recommendedName>
</protein>
<dbReference type="SUPFAM" id="SSF53474">
    <property type="entry name" value="alpha/beta-Hydrolases"/>
    <property type="match status" value="1"/>
</dbReference>
<accession>A0A8H4VPV1</accession>
<organism evidence="2 3">
    <name type="scientific">Agrocybe pediades</name>
    <dbReference type="NCBI Taxonomy" id="84607"/>
    <lineage>
        <taxon>Eukaryota</taxon>
        <taxon>Fungi</taxon>
        <taxon>Dikarya</taxon>
        <taxon>Basidiomycota</taxon>
        <taxon>Agaricomycotina</taxon>
        <taxon>Agaricomycetes</taxon>
        <taxon>Agaricomycetidae</taxon>
        <taxon>Agaricales</taxon>
        <taxon>Agaricineae</taxon>
        <taxon>Strophariaceae</taxon>
        <taxon>Agrocybe</taxon>
    </lineage>
</organism>
<dbReference type="EMBL" id="JAACJL010000032">
    <property type="protein sequence ID" value="KAF4615960.1"/>
    <property type="molecule type" value="Genomic_DNA"/>
</dbReference>